<dbReference type="Pfam" id="PF00454">
    <property type="entry name" value="PI3_PI4_kinase"/>
    <property type="match status" value="1"/>
</dbReference>
<reference evidence="9 10" key="1">
    <citation type="journal article" date="2021" name="Hortic Res">
        <title>The domestication of Cucurbita argyrosperma as revealed by the genome of its wild relative.</title>
        <authorList>
            <person name="Barrera-Redondo J."/>
            <person name="Sanchez-de la Vega G."/>
            <person name="Aguirre-Liguori J.A."/>
            <person name="Castellanos-Morales G."/>
            <person name="Gutierrez-Guerrero Y.T."/>
            <person name="Aguirre-Dugua X."/>
            <person name="Aguirre-Planter E."/>
            <person name="Tenaillon M.I."/>
            <person name="Lira-Saade R."/>
            <person name="Eguiarte L.E."/>
        </authorList>
    </citation>
    <scope>NUCLEOTIDE SEQUENCE [LARGE SCALE GENOMIC DNA]</scope>
    <source>
        <strain evidence="9">JBR-2021</strain>
    </source>
</reference>
<sequence>MSSSGVVALCPVHNEHLLSPNALITPSALESNESIWIYVSVSGSTIPMPIFASESIESVKLRIQSCKGFVVKKQKLSDLQVINVKTYCGKELTFHVERDRDVAYVKEKIAKKVKEFVDVDEQEVVCEGRPLEDHSLVDDICNRKDAVIHLFVRKIGQRKKNNQKEYNEDKGSYRTEYEYDKEIAPRPYPNGGSFMEPIVINPKIELPIPIWDLVNSTLDGLDRGHFPVRSLEGTGGAYLMLDSSGKKYVSVFKPIDEEPMALNNPRGLPLSLDGEGLKKGTRVGEGAFREVAAYLLDHPISGHRSMFGDNIGFAGVPPTVLVRCLHDGFNHPTDKSVKIGSLQMFMENNGSCEDFGAAAFPTKEVHKISVLDIRLANADRHAGNILLGRKEDGQTVLIPIDHGYCLPTSFEDCTFDWLYWTQAKQPYDAETLEYINSLDAEEDIAVLKFHGWELPLECARTLETLSKKSVIEEWVEEAMDCMLPGTSEATFLESVYEIMDLGLDQMAAASLS</sequence>
<dbReference type="Proteomes" id="UP000685013">
    <property type="component" value="Chromosome 17"/>
</dbReference>
<proteinExistence type="inferred from homology"/>
<gene>
    <name evidence="9" type="primary">PI4KG4</name>
    <name evidence="9" type="ORF">SDJN03_25930</name>
</gene>
<keyword evidence="10" id="KW-1185">Reference proteome</keyword>
<dbReference type="EMBL" id="JAGKQH010000017">
    <property type="protein sequence ID" value="KAG6575291.1"/>
    <property type="molecule type" value="Genomic_DNA"/>
</dbReference>
<keyword evidence="6" id="KW-0067">ATP-binding</keyword>
<keyword evidence="4" id="KW-0547">Nucleotide-binding</keyword>
<evidence type="ECO:0000256" key="1">
    <source>
        <dbReference type="ARBA" id="ARBA00008941"/>
    </source>
</evidence>
<accession>A0AAV6M5R3</accession>
<evidence type="ECO:0000256" key="6">
    <source>
        <dbReference type="ARBA" id="ARBA00022840"/>
    </source>
</evidence>
<keyword evidence="5" id="KW-0418">Kinase</keyword>
<protein>
    <recommendedName>
        <fullName evidence="2">1-phosphatidylinositol 4-kinase</fullName>
        <ecNumber evidence="2">2.7.1.67</ecNumber>
    </recommendedName>
</protein>
<evidence type="ECO:0000256" key="3">
    <source>
        <dbReference type="ARBA" id="ARBA00022679"/>
    </source>
</evidence>
<evidence type="ECO:0000256" key="2">
    <source>
        <dbReference type="ARBA" id="ARBA00012169"/>
    </source>
</evidence>
<evidence type="ECO:0000256" key="5">
    <source>
        <dbReference type="ARBA" id="ARBA00022777"/>
    </source>
</evidence>
<evidence type="ECO:0000259" key="8">
    <source>
        <dbReference type="PROSITE" id="PS50290"/>
    </source>
</evidence>
<keyword evidence="3" id="KW-0808">Transferase</keyword>
<feature type="domain" description="PI3K/PI4K catalytic" evidence="8">
    <location>
        <begin position="224"/>
        <end position="512"/>
    </location>
</feature>
<dbReference type="GO" id="GO:0005524">
    <property type="term" value="F:ATP binding"/>
    <property type="evidence" value="ECO:0007669"/>
    <property type="project" value="UniProtKB-KW"/>
</dbReference>
<dbReference type="AlphaFoldDB" id="A0AAV6M5R3"/>
<dbReference type="InterPro" id="IPR044571">
    <property type="entry name" value="P4KG1-8"/>
</dbReference>
<dbReference type="InterPro" id="IPR000403">
    <property type="entry name" value="PI3/4_kinase_cat_dom"/>
</dbReference>
<dbReference type="EC" id="2.7.1.67" evidence="2"/>
<evidence type="ECO:0000256" key="4">
    <source>
        <dbReference type="ARBA" id="ARBA00022741"/>
    </source>
</evidence>
<evidence type="ECO:0000313" key="9">
    <source>
        <dbReference type="EMBL" id="KAG6575291.1"/>
    </source>
</evidence>
<dbReference type="InterPro" id="IPR000626">
    <property type="entry name" value="Ubiquitin-like_dom"/>
</dbReference>
<dbReference type="PANTHER" id="PTHR45800:SF24">
    <property type="entry name" value="PHOSPHATIDYLINOSITOL 4-KINASE GAMMA 4"/>
    <property type="match status" value="1"/>
</dbReference>
<dbReference type="CDD" id="cd17039">
    <property type="entry name" value="Ubl_ubiquitin_like"/>
    <property type="match status" value="1"/>
</dbReference>
<dbReference type="PROSITE" id="PS50290">
    <property type="entry name" value="PI3_4_KINASE_3"/>
    <property type="match status" value="1"/>
</dbReference>
<evidence type="ECO:0000259" key="7">
    <source>
        <dbReference type="PROSITE" id="PS50053"/>
    </source>
</evidence>
<evidence type="ECO:0000313" key="10">
    <source>
        <dbReference type="Proteomes" id="UP000685013"/>
    </source>
</evidence>
<comment type="caution">
    <text evidence="9">The sequence shown here is derived from an EMBL/GenBank/DDBJ whole genome shotgun (WGS) entry which is preliminary data.</text>
</comment>
<dbReference type="PROSITE" id="PS50053">
    <property type="entry name" value="UBIQUITIN_2"/>
    <property type="match status" value="1"/>
</dbReference>
<dbReference type="Pfam" id="PF00240">
    <property type="entry name" value="ubiquitin"/>
    <property type="match status" value="1"/>
</dbReference>
<comment type="similarity">
    <text evidence="1">Belongs to the PI3/PI4-kinase family. Type II PI4K subfamily.</text>
</comment>
<dbReference type="GO" id="GO:0004430">
    <property type="term" value="F:1-phosphatidylinositol 4-kinase activity"/>
    <property type="evidence" value="ECO:0007669"/>
    <property type="project" value="UniProtKB-EC"/>
</dbReference>
<dbReference type="PANTHER" id="PTHR45800">
    <property type="entry name" value="PHOSPHATIDYLINOSITOL 4-KINASE GAMMA"/>
    <property type="match status" value="1"/>
</dbReference>
<feature type="domain" description="Ubiquitin-like" evidence="7">
    <location>
        <begin position="82"/>
        <end position="157"/>
    </location>
</feature>
<feature type="non-terminal residue" evidence="9">
    <location>
        <position position="1"/>
    </location>
</feature>
<organism evidence="9 10">
    <name type="scientific">Cucurbita argyrosperma subsp. sororia</name>
    <dbReference type="NCBI Taxonomy" id="37648"/>
    <lineage>
        <taxon>Eukaryota</taxon>
        <taxon>Viridiplantae</taxon>
        <taxon>Streptophyta</taxon>
        <taxon>Embryophyta</taxon>
        <taxon>Tracheophyta</taxon>
        <taxon>Spermatophyta</taxon>
        <taxon>Magnoliopsida</taxon>
        <taxon>eudicotyledons</taxon>
        <taxon>Gunneridae</taxon>
        <taxon>Pentapetalae</taxon>
        <taxon>rosids</taxon>
        <taxon>fabids</taxon>
        <taxon>Cucurbitales</taxon>
        <taxon>Cucurbitaceae</taxon>
        <taxon>Cucurbiteae</taxon>
        <taxon>Cucurbita</taxon>
    </lineage>
</organism>
<name>A0AAV6M5R3_9ROSI</name>
<dbReference type="SMART" id="SM00213">
    <property type="entry name" value="UBQ"/>
    <property type="match status" value="1"/>
</dbReference>